<evidence type="ECO:0000256" key="1">
    <source>
        <dbReference type="ARBA" id="ARBA00010529"/>
    </source>
</evidence>
<evidence type="ECO:0000313" key="4">
    <source>
        <dbReference type="Proteomes" id="UP000283786"/>
    </source>
</evidence>
<keyword evidence="2" id="KW-0238">DNA-binding</keyword>
<dbReference type="AlphaFoldDB" id="A0A418SEZ8"/>
<dbReference type="InterPro" id="IPR010992">
    <property type="entry name" value="IHF-like_DNA-bd_dom_sf"/>
</dbReference>
<name>A0A418SEZ8_9RHOB</name>
<dbReference type="Proteomes" id="UP000283786">
    <property type="component" value="Chromosome"/>
</dbReference>
<dbReference type="GO" id="GO:0003677">
    <property type="term" value="F:DNA binding"/>
    <property type="evidence" value="ECO:0007669"/>
    <property type="project" value="UniProtKB-KW"/>
</dbReference>
<evidence type="ECO:0000313" key="3">
    <source>
        <dbReference type="EMBL" id="QPM89349.1"/>
    </source>
</evidence>
<gene>
    <name evidence="3" type="ORF">PSAL_005640</name>
</gene>
<dbReference type="InterPro" id="IPR000119">
    <property type="entry name" value="Hist_DNA-bd"/>
</dbReference>
<sequence>MTETDKFETGMNIDTTPSSEDLEASEVLAASLPVELKKKELIDLVVARTGVKKRDAKPVVEAMLMVMGEALLEQRSMNLPPFGKVKINNFKEVENGHVFGLRLRQNEQVLNTAIAESAAVALPAGADLPDGASQESQTDGE</sequence>
<dbReference type="SUPFAM" id="SSF47729">
    <property type="entry name" value="IHF-like DNA-binding proteins"/>
    <property type="match status" value="1"/>
</dbReference>
<organism evidence="3 4">
    <name type="scientific">Pseudooceanicola algae</name>
    <dbReference type="NCBI Taxonomy" id="1537215"/>
    <lineage>
        <taxon>Bacteria</taxon>
        <taxon>Pseudomonadati</taxon>
        <taxon>Pseudomonadota</taxon>
        <taxon>Alphaproteobacteria</taxon>
        <taxon>Rhodobacterales</taxon>
        <taxon>Paracoccaceae</taxon>
        <taxon>Pseudooceanicola</taxon>
    </lineage>
</organism>
<reference evidence="3 4" key="1">
    <citation type="submission" date="2020-08" db="EMBL/GenBank/DDBJ databases">
        <title>Genome sequence of Rhodobacteraceae bacterium Lw-13e.</title>
        <authorList>
            <person name="Poehlein A."/>
            <person name="Wolter L."/>
            <person name="Daniel R."/>
            <person name="Brinkhoff T."/>
        </authorList>
    </citation>
    <scope>NUCLEOTIDE SEQUENCE [LARGE SCALE GENOMIC DNA]</scope>
    <source>
        <strain evidence="3 4">Lw-13e</strain>
    </source>
</reference>
<accession>A0A418SEZ8</accession>
<dbReference type="Pfam" id="PF00216">
    <property type="entry name" value="Bac_DNA_binding"/>
    <property type="match status" value="1"/>
</dbReference>
<dbReference type="RefSeq" id="WP_231388589.1">
    <property type="nucleotide sequence ID" value="NZ_CP060436.1"/>
</dbReference>
<evidence type="ECO:0000256" key="2">
    <source>
        <dbReference type="ARBA" id="ARBA00023125"/>
    </source>
</evidence>
<dbReference type="KEGG" id="palw:PSAL_005640"/>
<dbReference type="GO" id="GO:0030527">
    <property type="term" value="F:structural constituent of chromatin"/>
    <property type="evidence" value="ECO:0007669"/>
    <property type="project" value="InterPro"/>
</dbReference>
<dbReference type="EMBL" id="CP060436">
    <property type="protein sequence ID" value="QPM89349.1"/>
    <property type="molecule type" value="Genomic_DNA"/>
</dbReference>
<protein>
    <submittedName>
        <fullName evidence="3">Uncharacterized protein</fullName>
    </submittedName>
</protein>
<dbReference type="Gene3D" id="4.10.520.10">
    <property type="entry name" value="IHF-like DNA-binding proteins"/>
    <property type="match status" value="1"/>
</dbReference>
<proteinExistence type="inferred from homology"/>
<keyword evidence="4" id="KW-1185">Reference proteome</keyword>
<comment type="similarity">
    <text evidence="1">Belongs to the bacterial histone-like protein family.</text>
</comment>